<gene>
    <name evidence="8" type="ORF">LTR09_007708</name>
</gene>
<feature type="domain" description="ATP-dependent DNA ligase family profile" evidence="7">
    <location>
        <begin position="389"/>
        <end position="540"/>
    </location>
</feature>
<feature type="compositionally biased region" description="Low complexity" evidence="6">
    <location>
        <begin position="696"/>
        <end position="715"/>
    </location>
</feature>
<dbReference type="EMBL" id="JAWDJX010000028">
    <property type="protein sequence ID" value="KAK3050959.1"/>
    <property type="molecule type" value="Genomic_DNA"/>
</dbReference>
<sequence>MPLPFSEICTLLSRIEELELSDPPFLRAAEKATHVKMTIESWFKSHRKPINDLSVPDAVAFLSTLLPERRTDRVYGVQATSLCRILSRCLSLSAARTKDLHAYKTAGRGDLGTCVERVLAAGGPPALPHVTAVEIDDTLNELASPGRSSAQSFTNRPPASSKNKDGPLGLVFKRLAPWEAKWMVRLILKDISPVRLEEKTVLKCFHFLLPDLLLFQDDLASAIGLLQKSLSDYPASCDPRSEKLHRLSARSKLRPVVGIKVGRPNWTKARSIDHCMKKAADHEWVLERKYDGEYCEIHIDLSRSPEVSKCITIFSKSGKESTADRTGLHQTIVQCLRLGTPNCNIKRQAILLGEMVVYSDTERRILPFEKIRRHVTRSRSFIGADCDSLPKPDEHLAIVFFDILLQDDEVVMNRPIVERRRWLREIYTKIAGRAFSSEWKIVNFAEPSTARVTLGNQFAASIAERCEGLIMKPCGLPYFALEAGVNGRLQTFMKVKKDYIDGLGDEADFAVIGASYNAQQAAKCGFQNMKWTDFHLGCLTNKDDVLRFDARPRFRIVGTIQQDFCILRPVLQAANDIGQFCAKPYDSSDSSSCQFDVDRPPKSIDVLFDKPFVFEVLGSGFEKPSNCDFFMLRHARVKKLHQDRSWENCVSFAELQKQAADTRAAPVDSESQETRKWVERLTKKCRRKFERQRTKTPSTVRTTASVTSSGARSTSFKSVKATKVTVQEIDADGTTLDGIMLVATTSPKRKRPSADTLETPCPDPKRPRPSPPSKPKATPSLAREQAVRTPRPLADITNTANQCSPHTSPPKPFHPAKRPKTQTPLLNNLQRAFPARSSHSNNAPQRPHPSCSPSTCPLANSAIYLAPCIARTPYITHDLLRTHTDIIIVPSLDYWDRDVRLPSSPITSSPTAVLSLVGGGAWQPPPEVVGESQAYEGMKKIVLVESKRRQQVEEIVARLEVLQNKGCFGTGQAGEGEGVEVWDWRVWERWVGHGVDKSEEVGRGSKDRGGSRVIEVVE</sequence>
<dbReference type="PROSITE" id="PS50160">
    <property type="entry name" value="DNA_LIGASE_A3"/>
    <property type="match status" value="1"/>
</dbReference>
<keyword evidence="5" id="KW-0539">Nucleus</keyword>
<evidence type="ECO:0000256" key="6">
    <source>
        <dbReference type="SAM" id="MobiDB-lite"/>
    </source>
</evidence>
<feature type="region of interest" description="Disordered" evidence="6">
    <location>
        <begin position="144"/>
        <end position="165"/>
    </location>
</feature>
<dbReference type="InterPro" id="IPR012340">
    <property type="entry name" value="NA-bd_OB-fold"/>
</dbReference>
<dbReference type="PANTHER" id="PTHR45997:SF2">
    <property type="entry name" value="ATP DEPENDENT DNA LIGASE DOMAIN PROTEIN (AFU_ORTHOLOGUE AFUA_5G02430)"/>
    <property type="match status" value="1"/>
</dbReference>
<dbReference type="PANTHER" id="PTHR45997">
    <property type="entry name" value="DNA LIGASE 4"/>
    <property type="match status" value="1"/>
</dbReference>
<keyword evidence="3" id="KW-0547">Nucleotide-binding</keyword>
<evidence type="ECO:0000313" key="8">
    <source>
        <dbReference type="EMBL" id="KAK3050959.1"/>
    </source>
</evidence>
<dbReference type="InterPro" id="IPR036599">
    <property type="entry name" value="DNA_ligase_N_sf"/>
</dbReference>
<dbReference type="GO" id="GO:0003677">
    <property type="term" value="F:DNA binding"/>
    <property type="evidence" value="ECO:0007669"/>
    <property type="project" value="InterPro"/>
</dbReference>
<dbReference type="Pfam" id="PF01068">
    <property type="entry name" value="DNA_ligase_A_M"/>
    <property type="match status" value="1"/>
</dbReference>
<evidence type="ECO:0000313" key="9">
    <source>
        <dbReference type="Proteomes" id="UP001271007"/>
    </source>
</evidence>
<dbReference type="InterPro" id="IPR012308">
    <property type="entry name" value="DNA_ligase_ATP-dep_N"/>
</dbReference>
<keyword evidence="2" id="KW-0436">Ligase</keyword>
<accession>A0AAJ0DIH5</accession>
<dbReference type="SUPFAM" id="SSF56091">
    <property type="entry name" value="DNA ligase/mRNA capping enzyme, catalytic domain"/>
    <property type="match status" value="1"/>
</dbReference>
<keyword evidence="9" id="KW-1185">Reference proteome</keyword>
<dbReference type="InterPro" id="IPR029710">
    <property type="entry name" value="LIG4"/>
</dbReference>
<dbReference type="AlphaFoldDB" id="A0AAJ0DIH5"/>
<evidence type="ECO:0000259" key="7">
    <source>
        <dbReference type="PROSITE" id="PS50160"/>
    </source>
</evidence>
<dbReference type="Proteomes" id="UP001271007">
    <property type="component" value="Unassembled WGS sequence"/>
</dbReference>
<dbReference type="GO" id="GO:0005524">
    <property type="term" value="F:ATP binding"/>
    <property type="evidence" value="ECO:0007669"/>
    <property type="project" value="UniProtKB-KW"/>
</dbReference>
<dbReference type="InterPro" id="IPR012310">
    <property type="entry name" value="DNA_ligase_ATP-dep_cent"/>
</dbReference>
<comment type="similarity">
    <text evidence="1">Belongs to the ATP-dependent DNA ligase family.</text>
</comment>
<dbReference type="Gene3D" id="3.30.470.30">
    <property type="entry name" value="DNA ligase/mRNA capping enzyme"/>
    <property type="match status" value="1"/>
</dbReference>
<dbReference type="Gene3D" id="2.40.50.140">
    <property type="entry name" value="Nucleic acid-binding proteins"/>
    <property type="match status" value="1"/>
</dbReference>
<feature type="compositionally biased region" description="Polar residues" evidence="6">
    <location>
        <begin position="796"/>
        <end position="806"/>
    </location>
</feature>
<dbReference type="GO" id="GO:0006303">
    <property type="term" value="P:double-strand break repair via nonhomologous end joining"/>
    <property type="evidence" value="ECO:0007669"/>
    <property type="project" value="TreeGrafter"/>
</dbReference>
<feature type="region of interest" description="Disordered" evidence="6">
    <location>
        <begin position="688"/>
        <end position="718"/>
    </location>
</feature>
<evidence type="ECO:0000256" key="4">
    <source>
        <dbReference type="ARBA" id="ARBA00022840"/>
    </source>
</evidence>
<feature type="region of interest" description="Disordered" evidence="6">
    <location>
        <begin position="743"/>
        <end position="821"/>
    </location>
</feature>
<dbReference type="Pfam" id="PF04675">
    <property type="entry name" value="DNA_ligase_A_N"/>
    <property type="match status" value="1"/>
</dbReference>
<evidence type="ECO:0000256" key="1">
    <source>
        <dbReference type="ARBA" id="ARBA00007572"/>
    </source>
</evidence>
<keyword evidence="4" id="KW-0067">ATP-binding</keyword>
<proteinExistence type="inferred from homology"/>
<dbReference type="GO" id="GO:0003910">
    <property type="term" value="F:DNA ligase (ATP) activity"/>
    <property type="evidence" value="ECO:0007669"/>
    <property type="project" value="InterPro"/>
</dbReference>
<protein>
    <recommendedName>
        <fullName evidence="7">ATP-dependent DNA ligase family profile domain-containing protein</fullName>
    </recommendedName>
</protein>
<evidence type="ECO:0000256" key="2">
    <source>
        <dbReference type="ARBA" id="ARBA00022598"/>
    </source>
</evidence>
<comment type="caution">
    <text evidence="8">The sequence shown here is derived from an EMBL/GenBank/DDBJ whole genome shotgun (WGS) entry which is preliminary data.</text>
</comment>
<feature type="compositionally biased region" description="Polar residues" evidence="6">
    <location>
        <begin position="146"/>
        <end position="161"/>
    </location>
</feature>
<organism evidence="8 9">
    <name type="scientific">Extremus antarcticus</name>
    <dbReference type="NCBI Taxonomy" id="702011"/>
    <lineage>
        <taxon>Eukaryota</taxon>
        <taxon>Fungi</taxon>
        <taxon>Dikarya</taxon>
        <taxon>Ascomycota</taxon>
        <taxon>Pezizomycotina</taxon>
        <taxon>Dothideomycetes</taxon>
        <taxon>Dothideomycetidae</taxon>
        <taxon>Mycosphaerellales</taxon>
        <taxon>Extremaceae</taxon>
        <taxon>Extremus</taxon>
    </lineage>
</organism>
<reference evidence="8" key="1">
    <citation type="submission" date="2023-04" db="EMBL/GenBank/DDBJ databases">
        <title>Black Yeasts Isolated from many extreme environments.</title>
        <authorList>
            <person name="Coleine C."/>
            <person name="Stajich J.E."/>
            <person name="Selbmann L."/>
        </authorList>
    </citation>
    <scope>NUCLEOTIDE SEQUENCE</scope>
    <source>
        <strain evidence="8">CCFEE 5312</strain>
    </source>
</reference>
<feature type="compositionally biased region" description="Basic and acidic residues" evidence="6">
    <location>
        <begin position="998"/>
        <end position="1010"/>
    </location>
</feature>
<evidence type="ECO:0000256" key="5">
    <source>
        <dbReference type="ARBA" id="ARBA00023242"/>
    </source>
</evidence>
<dbReference type="GO" id="GO:0032807">
    <property type="term" value="C:DNA ligase IV complex"/>
    <property type="evidence" value="ECO:0007669"/>
    <property type="project" value="TreeGrafter"/>
</dbReference>
<dbReference type="Gene3D" id="1.10.3260.10">
    <property type="entry name" value="DNA ligase, ATP-dependent, N-terminal domain"/>
    <property type="match status" value="1"/>
</dbReference>
<feature type="region of interest" description="Disordered" evidence="6">
    <location>
        <begin position="998"/>
        <end position="1018"/>
    </location>
</feature>
<name>A0AAJ0DIH5_9PEZI</name>
<evidence type="ECO:0000256" key="3">
    <source>
        <dbReference type="ARBA" id="ARBA00022741"/>
    </source>
</evidence>
<dbReference type="GO" id="GO:0006297">
    <property type="term" value="P:nucleotide-excision repair, DNA gap filling"/>
    <property type="evidence" value="ECO:0007669"/>
    <property type="project" value="TreeGrafter"/>
</dbReference>
<dbReference type="GO" id="GO:0006310">
    <property type="term" value="P:DNA recombination"/>
    <property type="evidence" value="ECO:0007669"/>
    <property type="project" value="InterPro"/>
</dbReference>